<dbReference type="PANTHER" id="PTHR13504">
    <property type="entry name" value="FIDO DOMAIN-CONTAINING PROTEIN DDB_G0283145"/>
    <property type="match status" value="1"/>
</dbReference>
<evidence type="ECO:0000259" key="1">
    <source>
        <dbReference type="PROSITE" id="PS51459"/>
    </source>
</evidence>
<gene>
    <name evidence="2" type="ORF">F8377_05475</name>
</gene>
<protein>
    <submittedName>
        <fullName evidence="2">Fic family protein</fullName>
    </submittedName>
</protein>
<dbReference type="Gene3D" id="1.10.3290.10">
    <property type="entry name" value="Fido-like domain"/>
    <property type="match status" value="1"/>
</dbReference>
<feature type="domain" description="Fido" evidence="1">
    <location>
        <begin position="97"/>
        <end position="239"/>
    </location>
</feature>
<dbReference type="PANTHER" id="PTHR13504:SF38">
    <property type="entry name" value="FIDO DOMAIN-CONTAINING PROTEIN"/>
    <property type="match status" value="1"/>
</dbReference>
<evidence type="ECO:0000313" key="2">
    <source>
        <dbReference type="EMBL" id="KAB3523554.1"/>
    </source>
</evidence>
<sequence length="246" mass="26981">MSLFKHTSRVTWRAQERPPVDPVGTENSLECLLERKTDLVWNAAALEDNSCTLTDVQALLTGQAVHSKSPEEQQQILDLSEAFGELHTLVSTGEFSVTSHVSHRIHTAVARNEALDAGMFRGDGAVAGDGGGVRLMNGGFVDFDPAEGLHEAFSDLVESLNLLDDPVERALAYFCSATRTQFYFDGNKRTARLIASGMLMTAGYSALNIPNARRLEFNLALDQLFSTDDATELMEFLYDCLAESSR</sequence>
<accession>A0ABQ6VH71</accession>
<dbReference type="InterPro" id="IPR040198">
    <property type="entry name" value="Fido_containing"/>
</dbReference>
<dbReference type="Pfam" id="PF02661">
    <property type="entry name" value="Fic"/>
    <property type="match status" value="1"/>
</dbReference>
<evidence type="ECO:0000313" key="3">
    <source>
        <dbReference type="Proteomes" id="UP000436181"/>
    </source>
</evidence>
<dbReference type="InterPro" id="IPR036597">
    <property type="entry name" value="Fido-like_dom_sf"/>
</dbReference>
<dbReference type="SUPFAM" id="SSF140931">
    <property type="entry name" value="Fic-like"/>
    <property type="match status" value="1"/>
</dbReference>
<comment type="caution">
    <text evidence="2">The sequence shown here is derived from an EMBL/GenBank/DDBJ whole genome shotgun (WGS) entry which is preliminary data.</text>
</comment>
<dbReference type="InterPro" id="IPR003812">
    <property type="entry name" value="Fido"/>
</dbReference>
<reference evidence="2 3" key="1">
    <citation type="submission" date="2019-10" db="EMBL/GenBank/DDBJ databases">
        <title>Corynebacterium sp novel species isolated from the respiratory tract of Marmot.</title>
        <authorList>
            <person name="Zhang G."/>
        </authorList>
    </citation>
    <scope>NUCLEOTIDE SEQUENCE [LARGE SCALE GENOMIC DNA]</scope>
    <source>
        <strain evidence="2 3">336</strain>
    </source>
</reference>
<proteinExistence type="predicted"/>
<dbReference type="EMBL" id="WBZJ01000001">
    <property type="protein sequence ID" value="KAB3523554.1"/>
    <property type="molecule type" value="Genomic_DNA"/>
</dbReference>
<dbReference type="PROSITE" id="PS51459">
    <property type="entry name" value="FIDO"/>
    <property type="match status" value="1"/>
</dbReference>
<dbReference type="Proteomes" id="UP000436181">
    <property type="component" value="Unassembled WGS sequence"/>
</dbReference>
<keyword evidence="3" id="KW-1185">Reference proteome</keyword>
<organism evidence="2 3">
    <name type="scientific">Corynebacterium zhongnanshanii</name>
    <dbReference type="NCBI Taxonomy" id="2768834"/>
    <lineage>
        <taxon>Bacteria</taxon>
        <taxon>Bacillati</taxon>
        <taxon>Actinomycetota</taxon>
        <taxon>Actinomycetes</taxon>
        <taxon>Mycobacteriales</taxon>
        <taxon>Corynebacteriaceae</taxon>
        <taxon>Corynebacterium</taxon>
    </lineage>
</organism>
<name>A0ABQ6VH71_9CORY</name>